<dbReference type="eggNOG" id="COG2273">
    <property type="taxonomic scope" value="Bacteria"/>
</dbReference>
<evidence type="ECO:0000256" key="4">
    <source>
        <dbReference type="SAM" id="MobiDB-lite"/>
    </source>
</evidence>
<comment type="subcellular location">
    <subcellularLocation>
        <location evidence="1">Secreted</location>
    </subcellularLocation>
</comment>
<dbReference type="InterPro" id="IPR035986">
    <property type="entry name" value="PKD_dom_sf"/>
</dbReference>
<dbReference type="EMBL" id="CP001998">
    <property type="protein sequence ID" value="ADE53517.1"/>
    <property type="molecule type" value="Genomic_DNA"/>
</dbReference>
<dbReference type="eggNOG" id="COG5492">
    <property type="taxonomic scope" value="Bacteria"/>
</dbReference>
<dbReference type="CDD" id="cd00146">
    <property type="entry name" value="PKD"/>
    <property type="match status" value="2"/>
</dbReference>
<sequence length="1853" mass="197426">MMKLLQLFTLCLLSMATFAQTALGQDTVDLSQLPTSLTPQTSYTVSVPYTASVDRDIAVEFWKGGAWVTAKTTTVTAGSGTASVTLTLATAPVEGTDYLWKANIRPVGTDWTQNLNGGVVENVVVSLPVTEDTIDLTELPTSMPPQSSYTVTVPYTALESRDIALSLYKGGIWQTGLTQTVAAGRHTASFTLNLGSQAAEDTDYEWRCGIRPVGADWTQNLDAGTIDNVVVSSGSSGGGSGNGAWIESGGMVVIEAENVDLTSDWVARPSTHGAANAMGGSLGDGWLEWTGAQYYGNTQTEAQAVAILTFEFEITNPGDYYFRWRSKQYNNVGSGDAGNDSYVSLTSGTPVAGYQDFGQFHKVWVQSQQAWSWQTTFEPHHGEHYANNLVRRHYEAGTHTIRLAARSPGHAIDRIVLHRTDVPFNQATFESAAESERAAGIGDTITYRATEDFPTLNIYGTEARGTVQVNPGAGAVNYDDTVFASATRTFDGPTGTYDIDLTTWVEYDGESTYRLLVNGSQVASYQNPQVTEATDLTPNTHTWSNIVLTQGDSITVQSNAHSNNIIPEAGPPNGFAWARGRWEQIELTFVSVNVGIPTVDAGPDQSVSTTQGSATLNGTASDNGSITNYAWTQVSGPNTATLSGQSTVDLTASNLISGTYTFRLTVTDNESNTASDDAIVHVVSTGNGAVAITGDLMQWHNVILTMNGPNSSESATPNPFKDYRMNVTFTHPNSGLSYTVPGYFAADGNAGQTGATSGGKWRAHLCPDHAGQWTYSVSFRSGTDVAVNNSLSAGTAFAGLDGKTGSFTVVATNKTGRDHRGKGRLQYDGTRYLKFAGSGEAFLKTGADAPENFLNYTEFDNTYTHGANYLKDWSAHVGDWNAGDPTWHGTKGKGIIGAINYLASEGQNVFSFLTYNAGGDSKDVWPYVSHTNPLQFDCSKLDQWDIVFSHGDKMGMYLHFKTQERENDDLDGPGSAYALDGGNVGTERKLYYRELIARFGHHLALNWNLGEENTQSTSQRQAMAQYFRDTDPYGHNIVLHTYPGEWEQVYRPLLGSASELTGASIQTNYNTVHSRTLQWLNESTAAGKVWVVANDEQGPASHANPPDNGWPGYTGSTTPSQKQMRWQTVWGNYMAGGAGIELYAGYQNPQSDLTLDDFRSRDRMWDYCRHANTFFTEHLPFWEMANANSLIGNTSNNNDKYCFAKTGEYYAIYLPNGGTTNLNLSGATGTFDILWYDPRNGGALQAGTVSSVIGGSNVSVGNAPSSTTDDWAILVVKQGLGTGLLVDAGAAKTIILPTNQVTLNGSSSDDGTITSRLWTQISGPNTAALSGQTSNTLQASSLIAGSYVFRLTVTDNDSNTAYDQTTVTVEVDSAPSITTSSLPDGTVSASYSQTLAASGGNPQLAWSIIEGSLPTGLSINSSGVISGTPTATGLSVFKVQTQDANGDTDDAVFSIKVVEVTTSTKTFNPTDDAFIEWSTPYNTTQLKIENGSRVGYMKFNITGITTQVESAVLSMRVAGDSGNGTIRFYLGSHNNWTEATITTANRPAKGAQVGSMTGSFSNNTTYQADITSMLNGSGDGVYTLVIEMDSGGNDAWFSSTEGANPPSLVVNYSDGSTDEIPVANAGADKAITLPTNQVLINGSGTDDGSISSYAWSQVMGPNTASLSGAFSAKLIATGLIAGEYAFVLTVTDNTANEDSDMVIVVVNPAVGSGSAYTNWASNQFAGLSGGATNPLAAFDASYMGNGLPNGLIYAMGGNPHEANNDIRAMLPEARGDRVEFTLPDSIPAGVSVRLYQASDLTAVSPWSETHVRNSNGTWTPSLSSSANGDGTSTFTLPLGGGSTGFYLLDFSAE</sequence>
<dbReference type="RefSeq" id="WP_013042242.1">
    <property type="nucleotide sequence ID" value="NC_014008.1"/>
</dbReference>
<dbReference type="Pfam" id="PF16586">
    <property type="entry name" value="DUF5060"/>
    <property type="match status" value="1"/>
</dbReference>
<dbReference type="KEGG" id="caa:Caka_0492"/>
<dbReference type="eggNOG" id="COG4932">
    <property type="taxonomic scope" value="Bacteria"/>
</dbReference>
<feature type="domain" description="PKD/Chitinase" evidence="6">
    <location>
        <begin position="598"/>
        <end position="685"/>
    </location>
</feature>
<dbReference type="InterPro" id="IPR032260">
    <property type="entry name" value="DUF5060"/>
</dbReference>
<feature type="domain" description="PKD/Chitinase" evidence="6">
    <location>
        <begin position="1285"/>
        <end position="1372"/>
    </location>
</feature>
<evidence type="ECO:0000256" key="1">
    <source>
        <dbReference type="ARBA" id="ARBA00004613"/>
    </source>
</evidence>
<dbReference type="Pfam" id="PF12904">
    <property type="entry name" value="Collagen_bind_2"/>
    <property type="match status" value="1"/>
</dbReference>
<dbReference type="PANTHER" id="PTHR46182:SF2">
    <property type="entry name" value="FI19480P1"/>
    <property type="match status" value="1"/>
</dbReference>
<dbReference type="eggNOG" id="COG3055">
    <property type="taxonomic scope" value="Bacteria"/>
</dbReference>
<feature type="chain" id="PRO_5003071635" evidence="5">
    <location>
        <begin position="20"/>
        <end position="1853"/>
    </location>
</feature>
<dbReference type="Pfam" id="PF24517">
    <property type="entry name" value="CBM96"/>
    <property type="match status" value="1"/>
</dbReference>
<dbReference type="PANTHER" id="PTHR46182">
    <property type="entry name" value="FI19480P1"/>
    <property type="match status" value="1"/>
</dbReference>
<dbReference type="GO" id="GO:0005509">
    <property type="term" value="F:calcium ion binding"/>
    <property type="evidence" value="ECO:0007669"/>
    <property type="project" value="InterPro"/>
</dbReference>
<dbReference type="OrthoDB" id="9768039at2"/>
<dbReference type="InterPro" id="IPR013783">
    <property type="entry name" value="Ig-like_fold"/>
</dbReference>
<dbReference type="GO" id="GO:0005576">
    <property type="term" value="C:extracellular region"/>
    <property type="evidence" value="ECO:0007669"/>
    <property type="project" value="UniProtKB-SubCell"/>
</dbReference>
<evidence type="ECO:0000256" key="3">
    <source>
        <dbReference type="ARBA" id="ARBA00022729"/>
    </source>
</evidence>
<feature type="domain" description="PKD/Chitinase" evidence="6">
    <location>
        <begin position="1622"/>
        <end position="1709"/>
    </location>
</feature>
<dbReference type="HOGENOM" id="CLU_236825_0_0_0"/>
<dbReference type="SMART" id="SM00089">
    <property type="entry name" value="PKD"/>
    <property type="match status" value="3"/>
</dbReference>
<evidence type="ECO:0000256" key="2">
    <source>
        <dbReference type="ARBA" id="ARBA00022525"/>
    </source>
</evidence>
<dbReference type="SUPFAM" id="SSF49313">
    <property type="entry name" value="Cadherin-like"/>
    <property type="match status" value="1"/>
</dbReference>
<evidence type="ECO:0000259" key="6">
    <source>
        <dbReference type="SMART" id="SM00089"/>
    </source>
</evidence>
<evidence type="ECO:0000313" key="7">
    <source>
        <dbReference type="EMBL" id="ADE53517.1"/>
    </source>
</evidence>
<dbReference type="Gene3D" id="2.60.40.10">
    <property type="entry name" value="Immunoglobulins"/>
    <property type="match status" value="5"/>
</dbReference>
<dbReference type="Gene3D" id="3.20.20.80">
    <property type="entry name" value="Glycosidases"/>
    <property type="match status" value="1"/>
</dbReference>
<evidence type="ECO:0000256" key="5">
    <source>
        <dbReference type="SAM" id="SignalP"/>
    </source>
</evidence>
<gene>
    <name evidence="7" type="ordered locus">Caka_0492</name>
</gene>
<dbReference type="STRING" id="583355.Caka_0492"/>
<protein>
    <submittedName>
        <fullName evidence="7">Ig family protein</fullName>
    </submittedName>
</protein>
<proteinExistence type="predicted"/>
<dbReference type="Proteomes" id="UP000000925">
    <property type="component" value="Chromosome"/>
</dbReference>
<dbReference type="InterPro" id="IPR022409">
    <property type="entry name" value="PKD/Chitinase_dom"/>
</dbReference>
<dbReference type="eggNOG" id="COG3291">
    <property type="taxonomic scope" value="Bacteria"/>
</dbReference>
<dbReference type="GO" id="GO:0016020">
    <property type="term" value="C:membrane"/>
    <property type="evidence" value="ECO:0007669"/>
    <property type="project" value="InterPro"/>
</dbReference>
<name>D5EN82_CORAD</name>
<dbReference type="Pfam" id="PF05345">
    <property type="entry name" value="He_PIG"/>
    <property type="match status" value="1"/>
</dbReference>
<feature type="signal peptide" evidence="5">
    <location>
        <begin position="1"/>
        <end position="19"/>
    </location>
</feature>
<organism evidence="7 8">
    <name type="scientific">Coraliomargarita akajimensis (strain DSM 45221 / IAM 15411 / JCM 23193 / KCTC 12865 / 04OKA010-24)</name>
    <dbReference type="NCBI Taxonomy" id="583355"/>
    <lineage>
        <taxon>Bacteria</taxon>
        <taxon>Pseudomonadati</taxon>
        <taxon>Verrucomicrobiota</taxon>
        <taxon>Opitutia</taxon>
        <taxon>Puniceicoccales</taxon>
        <taxon>Coraliomargaritaceae</taxon>
        <taxon>Coraliomargarita</taxon>
    </lineage>
</organism>
<dbReference type="SUPFAM" id="SSF49299">
    <property type="entry name" value="PKD domain"/>
    <property type="match status" value="3"/>
</dbReference>
<feature type="region of interest" description="Disordered" evidence="4">
    <location>
        <begin position="1099"/>
        <end position="1120"/>
    </location>
</feature>
<reference evidence="7 8" key="1">
    <citation type="journal article" date="2010" name="Stand. Genomic Sci.">
        <title>Complete genome sequence of Coraliomargarita akajimensis type strain (04OKA010-24).</title>
        <authorList>
            <person name="Mavromatis K."/>
            <person name="Abt B."/>
            <person name="Brambilla E."/>
            <person name="Lapidus A."/>
            <person name="Copeland A."/>
            <person name="Deshpande S."/>
            <person name="Nolan M."/>
            <person name="Lucas S."/>
            <person name="Tice H."/>
            <person name="Cheng J.F."/>
            <person name="Han C."/>
            <person name="Detter J.C."/>
            <person name="Woyke T."/>
            <person name="Goodwin L."/>
            <person name="Pitluck S."/>
            <person name="Held B."/>
            <person name="Brettin T."/>
            <person name="Tapia R."/>
            <person name="Ivanova N."/>
            <person name="Mikhailova N."/>
            <person name="Pati A."/>
            <person name="Liolios K."/>
            <person name="Chen A."/>
            <person name="Palaniappan K."/>
            <person name="Land M."/>
            <person name="Hauser L."/>
            <person name="Chang Y.J."/>
            <person name="Jeffries C.D."/>
            <person name="Rohde M."/>
            <person name="Goker M."/>
            <person name="Bristow J."/>
            <person name="Eisen J.A."/>
            <person name="Markowitz V."/>
            <person name="Hugenholtz P."/>
            <person name="Klenk H.P."/>
            <person name="Kyrpides N.C."/>
        </authorList>
    </citation>
    <scope>NUCLEOTIDE SEQUENCE [LARGE SCALE GENOMIC DNA]</scope>
    <source>
        <strain evidence="8">DSM 45221 / IAM 15411 / JCM 23193 / KCTC 12865</strain>
    </source>
</reference>
<dbReference type="InterPro" id="IPR015919">
    <property type="entry name" value="Cadherin-like_sf"/>
</dbReference>
<keyword evidence="2" id="KW-0964">Secreted</keyword>
<dbReference type="InterPro" id="IPR055372">
    <property type="entry name" value="CBM96"/>
</dbReference>
<accession>D5EN82</accession>
<dbReference type="InterPro" id="IPR029865">
    <property type="entry name" value="KIAA0319-like"/>
</dbReference>
<dbReference type="Pfam" id="PF22352">
    <property type="entry name" value="K319L-like_PKD"/>
    <property type="match status" value="3"/>
</dbReference>
<dbReference type="Gene3D" id="2.60.120.1620">
    <property type="match status" value="1"/>
</dbReference>
<dbReference type="GO" id="GO:0031410">
    <property type="term" value="C:cytoplasmic vesicle"/>
    <property type="evidence" value="ECO:0007669"/>
    <property type="project" value="TreeGrafter"/>
</dbReference>
<keyword evidence="3 5" id="KW-0732">Signal</keyword>
<evidence type="ECO:0000313" key="8">
    <source>
        <dbReference type="Proteomes" id="UP000000925"/>
    </source>
</evidence>
<dbReference type="eggNOG" id="COG3401">
    <property type="taxonomic scope" value="Bacteria"/>
</dbReference>
<dbReference type="InterPro" id="IPR024749">
    <property type="entry name" value="Collagen-bd_put"/>
</dbReference>
<keyword evidence="8" id="KW-1185">Reference proteome</keyword>